<dbReference type="Proteomes" id="UP000234882">
    <property type="component" value="Chromosome"/>
</dbReference>
<dbReference type="EMBL" id="CP025583">
    <property type="protein sequence ID" value="AUM75396.1"/>
    <property type="molecule type" value="Genomic_DNA"/>
</dbReference>
<keyword evidence="6 7" id="KW-0472">Membrane</keyword>
<keyword evidence="9" id="KW-1185">Reference proteome</keyword>
<feature type="transmembrane region" description="Helical" evidence="7">
    <location>
        <begin position="75"/>
        <end position="100"/>
    </location>
</feature>
<evidence type="ECO:0000256" key="5">
    <source>
        <dbReference type="ARBA" id="ARBA00022989"/>
    </source>
</evidence>
<evidence type="ECO:0000256" key="3">
    <source>
        <dbReference type="ARBA" id="ARBA00022475"/>
    </source>
</evidence>
<feature type="transmembrane region" description="Helical" evidence="7">
    <location>
        <begin position="26"/>
        <end position="45"/>
    </location>
</feature>
<evidence type="ECO:0000256" key="6">
    <source>
        <dbReference type="ARBA" id="ARBA00023136"/>
    </source>
</evidence>
<keyword evidence="3" id="KW-1003">Cell membrane</keyword>
<dbReference type="PANTHER" id="PTHR34583">
    <property type="entry name" value="ANTIPORTER SUBUNIT MNHC2-RELATED"/>
    <property type="match status" value="1"/>
</dbReference>
<dbReference type="Gene3D" id="1.10.287.3510">
    <property type="match status" value="1"/>
</dbReference>
<dbReference type="NCBIfam" id="NF006573">
    <property type="entry name" value="PRK09094.1"/>
    <property type="match status" value="1"/>
</dbReference>
<reference evidence="9" key="1">
    <citation type="submission" date="2017-12" db="EMBL/GenBank/DDBJ databases">
        <title>Genomic analysis of Paracoccus sp. CBA4604.</title>
        <authorList>
            <person name="Roh S.W."/>
            <person name="Kim J.Y."/>
            <person name="Kim J.S."/>
        </authorList>
    </citation>
    <scope>NUCLEOTIDE SEQUENCE [LARGE SCALE GENOMIC DNA]</scope>
    <source>
        <strain evidence="9">CBA4604</strain>
    </source>
</reference>
<accession>A0A2K9MK24</accession>
<organism evidence="8 9">
    <name type="scientific">Paracoccus jeotgali</name>
    <dbReference type="NCBI Taxonomy" id="2065379"/>
    <lineage>
        <taxon>Bacteria</taxon>
        <taxon>Pseudomonadati</taxon>
        <taxon>Pseudomonadota</taxon>
        <taxon>Alphaproteobacteria</taxon>
        <taxon>Rhodobacterales</taxon>
        <taxon>Paracoccaceae</taxon>
        <taxon>Paracoccus</taxon>
    </lineage>
</organism>
<evidence type="ECO:0000313" key="9">
    <source>
        <dbReference type="Proteomes" id="UP000234882"/>
    </source>
</evidence>
<dbReference type="InterPro" id="IPR050601">
    <property type="entry name" value="CPA3_antiporter_subunitC"/>
</dbReference>
<evidence type="ECO:0000256" key="1">
    <source>
        <dbReference type="ARBA" id="ARBA00004651"/>
    </source>
</evidence>
<keyword evidence="4 7" id="KW-0812">Transmembrane</keyword>
<dbReference type="AlphaFoldDB" id="A0A2K9MK24"/>
<sequence>MEALVAIAIGALSASGIYLVLRLRTFPVIIGMTMLSYAINLFVAVSGRLAIDKPPILQANGDISPMLYTDPLPQALTLTAIVISFGMTAVVVLLSLGAFLEGGDDYIDMPEGDRHENGKRR</sequence>
<comment type="similarity">
    <text evidence="2">Belongs to the CPA3 antiporters (TC 2.A.63) subunit C family.</text>
</comment>
<proteinExistence type="inferred from homology"/>
<gene>
    <name evidence="8" type="ORF">CYR75_14815</name>
</gene>
<name>A0A2K9MK24_9RHOB</name>
<keyword evidence="5 7" id="KW-1133">Transmembrane helix</keyword>
<evidence type="ECO:0000256" key="4">
    <source>
        <dbReference type="ARBA" id="ARBA00022692"/>
    </source>
</evidence>
<dbReference type="InterPro" id="IPR039428">
    <property type="entry name" value="NUOK/Mnh_C1-like"/>
</dbReference>
<dbReference type="KEGG" id="paru:CYR75_14815"/>
<dbReference type="OrthoDB" id="9799219at2"/>
<evidence type="ECO:0000256" key="2">
    <source>
        <dbReference type="ARBA" id="ARBA00010388"/>
    </source>
</evidence>
<dbReference type="RefSeq" id="WP_101500738.1">
    <property type="nucleotide sequence ID" value="NZ_CP025583.1"/>
</dbReference>
<comment type="subcellular location">
    <subcellularLocation>
        <location evidence="1">Cell membrane</location>
        <topology evidence="1">Multi-pass membrane protein</topology>
    </subcellularLocation>
</comment>
<dbReference type="PANTHER" id="PTHR34583:SF2">
    <property type="entry name" value="ANTIPORTER SUBUNIT MNHC2-RELATED"/>
    <property type="match status" value="1"/>
</dbReference>
<evidence type="ECO:0000313" key="8">
    <source>
        <dbReference type="EMBL" id="AUM75396.1"/>
    </source>
</evidence>
<protein>
    <submittedName>
        <fullName evidence="8">Na+/H+ antiporter subunit C</fullName>
    </submittedName>
</protein>
<dbReference type="GO" id="GO:0005886">
    <property type="term" value="C:plasma membrane"/>
    <property type="evidence" value="ECO:0007669"/>
    <property type="project" value="UniProtKB-SubCell"/>
</dbReference>
<dbReference type="Pfam" id="PF00420">
    <property type="entry name" value="Oxidored_q2"/>
    <property type="match status" value="1"/>
</dbReference>
<evidence type="ECO:0000256" key="7">
    <source>
        <dbReference type="SAM" id="Phobius"/>
    </source>
</evidence>